<proteinExistence type="predicted"/>
<evidence type="ECO:0000313" key="3">
    <source>
        <dbReference type="Proteomes" id="UP000017822"/>
    </source>
</evidence>
<dbReference type="AlphaFoldDB" id="V4Q9C3"/>
<dbReference type="PATRIC" id="fig|1263865.4.peg.2290"/>
<gene>
    <name evidence="2" type="ORF">F753_11790</name>
</gene>
<evidence type="ECO:0000313" key="2">
    <source>
        <dbReference type="EMBL" id="ESQ99319.1"/>
    </source>
</evidence>
<keyword evidence="1" id="KW-0175">Coiled coil</keyword>
<comment type="caution">
    <text evidence="2">The sequence shown here is derived from an EMBL/GenBank/DDBJ whole genome shotgun (WGS) entry which is preliminary data.</text>
</comment>
<organism evidence="2 3">
    <name type="scientific">Stutzerimonas chloritidismutans AW-1</name>
    <dbReference type="NCBI Taxonomy" id="1263865"/>
    <lineage>
        <taxon>Bacteria</taxon>
        <taxon>Pseudomonadati</taxon>
        <taxon>Pseudomonadota</taxon>
        <taxon>Gammaproteobacteria</taxon>
        <taxon>Pseudomonadales</taxon>
        <taxon>Pseudomonadaceae</taxon>
        <taxon>Stutzerimonas</taxon>
    </lineage>
</organism>
<name>V4Q9C3_STUCH</name>
<dbReference type="Proteomes" id="UP000017822">
    <property type="component" value="Unassembled WGS sequence"/>
</dbReference>
<sequence>MLIKFDVTNEEGDRLKMQYGQKVASKAFKMAALDAFDLYHKNQELHEVIDSQRTEIRRLRNIIEQARSSAAQLLEKTGQGDLIDG</sequence>
<accession>V4Q9C3</accession>
<evidence type="ECO:0000256" key="1">
    <source>
        <dbReference type="SAM" id="Coils"/>
    </source>
</evidence>
<reference evidence="2 3" key="1">
    <citation type="submission" date="2013-07" db="EMBL/GenBank/DDBJ databases">
        <authorList>
            <person name="Schaap P.J."/>
            <person name="Mehboob F."/>
            <person name="Oosterkamp M.J."/>
            <person name="de Vos W.M."/>
            <person name="Stams A.J.M."/>
            <person name="Koehorst J.J."/>
        </authorList>
    </citation>
    <scope>NUCLEOTIDE SEQUENCE [LARGE SCALE GENOMIC DNA]</scope>
    <source>
        <strain evidence="2 3">AW-1</strain>
    </source>
</reference>
<protein>
    <submittedName>
        <fullName evidence="2">Uncharacterized protein</fullName>
    </submittedName>
</protein>
<dbReference type="RefSeq" id="WP_023445389.1">
    <property type="nucleotide sequence ID" value="NZ_AOFQ01000032.1"/>
</dbReference>
<feature type="coiled-coil region" evidence="1">
    <location>
        <begin position="42"/>
        <end position="76"/>
    </location>
</feature>
<dbReference type="EMBL" id="AOFQ01000032">
    <property type="protein sequence ID" value="ESQ99319.1"/>
    <property type="molecule type" value="Genomic_DNA"/>
</dbReference>